<feature type="transmembrane region" description="Helical" evidence="2">
    <location>
        <begin position="284"/>
        <end position="302"/>
    </location>
</feature>
<dbReference type="OrthoDB" id="660047at2"/>
<name>A0A3S1CWD6_9BACT</name>
<keyword evidence="2" id="KW-0472">Membrane</keyword>
<evidence type="ECO:0000313" key="4">
    <source>
        <dbReference type="Proteomes" id="UP000281028"/>
    </source>
</evidence>
<keyword evidence="4" id="KW-1185">Reference proteome</keyword>
<evidence type="ECO:0000313" key="3">
    <source>
        <dbReference type="EMBL" id="NSL90639.1"/>
    </source>
</evidence>
<evidence type="ECO:0000256" key="2">
    <source>
        <dbReference type="SAM" id="Phobius"/>
    </source>
</evidence>
<proteinExistence type="predicted"/>
<dbReference type="AlphaFoldDB" id="A0A3S1CWD6"/>
<feature type="transmembrane region" description="Helical" evidence="2">
    <location>
        <begin position="210"/>
        <end position="234"/>
    </location>
</feature>
<feature type="transmembrane region" description="Helical" evidence="2">
    <location>
        <begin position="308"/>
        <end position="327"/>
    </location>
</feature>
<keyword evidence="2" id="KW-1133">Transmembrane helix</keyword>
<organism evidence="3 4">
    <name type="scientific">Chitinophaga solisilvae</name>
    <dbReference type="NCBI Taxonomy" id="1233460"/>
    <lineage>
        <taxon>Bacteria</taxon>
        <taxon>Pseudomonadati</taxon>
        <taxon>Bacteroidota</taxon>
        <taxon>Chitinophagia</taxon>
        <taxon>Chitinophagales</taxon>
        <taxon>Chitinophagaceae</taxon>
        <taxon>Chitinophaga</taxon>
    </lineage>
</organism>
<feature type="transmembrane region" description="Helical" evidence="2">
    <location>
        <begin position="141"/>
        <end position="171"/>
    </location>
</feature>
<keyword evidence="2" id="KW-0812">Transmembrane</keyword>
<gene>
    <name evidence="3" type="ORF">ECE50_027705</name>
</gene>
<dbReference type="Proteomes" id="UP000281028">
    <property type="component" value="Unassembled WGS sequence"/>
</dbReference>
<feature type="transmembrane region" description="Helical" evidence="2">
    <location>
        <begin position="254"/>
        <end position="272"/>
    </location>
</feature>
<feature type="transmembrane region" description="Helical" evidence="2">
    <location>
        <begin position="114"/>
        <end position="129"/>
    </location>
</feature>
<protein>
    <submittedName>
        <fullName evidence="3">Uncharacterized protein</fullName>
    </submittedName>
</protein>
<accession>A0A3S1CWD6</accession>
<feature type="region of interest" description="Disordered" evidence="1">
    <location>
        <begin position="362"/>
        <end position="384"/>
    </location>
</feature>
<feature type="transmembrane region" description="Helical" evidence="2">
    <location>
        <begin position="177"/>
        <end position="198"/>
    </location>
</feature>
<evidence type="ECO:0000256" key="1">
    <source>
        <dbReference type="SAM" id="MobiDB-lite"/>
    </source>
</evidence>
<comment type="caution">
    <text evidence="3">The sequence shown here is derived from an EMBL/GenBank/DDBJ whole genome shotgun (WGS) entry which is preliminary data.</text>
</comment>
<sequence length="384" mass="42706">MIAYNRQSLDNLEIRQEANEAFKQGCISEDMQRAIHEAYPVKLYMPNLMISIGLFILTCIVIILSLCFFGLLNLEMFGDNFHILGIVWGLLCYGACELSVRGSRQCFHCGIDDALLYGAIIFIHGGLTLKSDPSMTVHSAIALLLTLLATLRFANAFCAGVAYLALLMLIFNLSTGPVAMAVLPFLIMLISGGVYLAVRKWKTRHSFRYYRNCLTVVEVLSLITLYAAGNYYIVRELSITMFEMELAPGQDIPFGWLFWILTVTIPLLYLYYGIRKKDVIRLRTGLLLVAAIVFTVRYYHHLLPLETAMVAAGILLIGGAWLLIRYLQTPRNGFTYKETDQQALMDKLQVESLIISETLTPSAPQQGMEFGGGTGGGGGASGQY</sequence>
<feature type="compositionally biased region" description="Gly residues" evidence="1">
    <location>
        <begin position="369"/>
        <end position="384"/>
    </location>
</feature>
<dbReference type="EMBL" id="RIAR02000001">
    <property type="protein sequence ID" value="NSL90639.1"/>
    <property type="molecule type" value="Genomic_DNA"/>
</dbReference>
<feature type="transmembrane region" description="Helical" evidence="2">
    <location>
        <begin position="81"/>
        <end position="102"/>
    </location>
</feature>
<reference evidence="3" key="1">
    <citation type="submission" date="2020-05" db="EMBL/GenBank/DDBJ databases">
        <title>Chitinophaga laudate sp. nov., isolated from a tropical peat swamp.</title>
        <authorList>
            <person name="Goh C.B.S."/>
            <person name="Lee M.S."/>
            <person name="Parimannan S."/>
            <person name="Pasbakhsh P."/>
            <person name="Yule C.M."/>
            <person name="Rajandas H."/>
            <person name="Loke S."/>
            <person name="Croft L."/>
            <person name="Tan J.B.L."/>
        </authorList>
    </citation>
    <scope>NUCLEOTIDE SEQUENCE</scope>
    <source>
        <strain evidence="3">Mgbs1</strain>
    </source>
</reference>
<feature type="transmembrane region" description="Helical" evidence="2">
    <location>
        <begin position="48"/>
        <end position="74"/>
    </location>
</feature>